<dbReference type="InterPro" id="IPR000571">
    <property type="entry name" value="Znf_CCCH"/>
</dbReference>
<feature type="domain" description="C3H1-type" evidence="6">
    <location>
        <begin position="323"/>
        <end position="349"/>
    </location>
</feature>
<evidence type="ECO:0000259" key="6">
    <source>
        <dbReference type="PROSITE" id="PS50103"/>
    </source>
</evidence>
<feature type="region of interest" description="Disordered" evidence="5">
    <location>
        <begin position="145"/>
        <end position="195"/>
    </location>
</feature>
<keyword evidence="8" id="KW-1185">Reference proteome</keyword>
<dbReference type="InterPro" id="IPR052650">
    <property type="entry name" value="Zinc_finger_CCCH"/>
</dbReference>
<keyword evidence="3 4" id="KW-0862">Zinc</keyword>
<gene>
    <name evidence="7" type="ORF">CITCOLO1_LOCUS13109</name>
</gene>
<dbReference type="InterPro" id="IPR036855">
    <property type="entry name" value="Znf_CCCH_sf"/>
</dbReference>
<evidence type="ECO:0000256" key="4">
    <source>
        <dbReference type="PROSITE-ProRule" id="PRU00723"/>
    </source>
</evidence>
<accession>A0ABP0YKZ6</accession>
<dbReference type="Pfam" id="PF00642">
    <property type="entry name" value="zf-CCCH"/>
    <property type="match status" value="1"/>
</dbReference>
<dbReference type="PROSITE" id="PS50103">
    <property type="entry name" value="ZF_C3H1"/>
    <property type="match status" value="1"/>
</dbReference>
<dbReference type="EMBL" id="OZ021738">
    <property type="protein sequence ID" value="CAK9321046.1"/>
    <property type="molecule type" value="Genomic_DNA"/>
</dbReference>
<evidence type="ECO:0000256" key="1">
    <source>
        <dbReference type="ARBA" id="ARBA00022723"/>
    </source>
</evidence>
<organism evidence="7 8">
    <name type="scientific">Citrullus colocynthis</name>
    <name type="common">colocynth</name>
    <dbReference type="NCBI Taxonomy" id="252529"/>
    <lineage>
        <taxon>Eukaryota</taxon>
        <taxon>Viridiplantae</taxon>
        <taxon>Streptophyta</taxon>
        <taxon>Embryophyta</taxon>
        <taxon>Tracheophyta</taxon>
        <taxon>Spermatophyta</taxon>
        <taxon>Magnoliopsida</taxon>
        <taxon>eudicotyledons</taxon>
        <taxon>Gunneridae</taxon>
        <taxon>Pentapetalae</taxon>
        <taxon>rosids</taxon>
        <taxon>fabids</taxon>
        <taxon>Cucurbitales</taxon>
        <taxon>Cucurbitaceae</taxon>
        <taxon>Benincaseae</taxon>
        <taxon>Citrullus</taxon>
    </lineage>
</organism>
<evidence type="ECO:0000256" key="5">
    <source>
        <dbReference type="SAM" id="MobiDB-lite"/>
    </source>
</evidence>
<reference evidence="7 8" key="1">
    <citation type="submission" date="2024-03" db="EMBL/GenBank/DDBJ databases">
        <authorList>
            <person name="Gkanogiannis A."/>
            <person name="Becerra Lopez-Lavalle L."/>
        </authorList>
    </citation>
    <scope>NUCLEOTIDE SEQUENCE [LARGE SCALE GENOMIC DNA]</scope>
</reference>
<keyword evidence="1 4" id="KW-0479">Metal-binding</keyword>
<dbReference type="SUPFAM" id="SSF90229">
    <property type="entry name" value="CCCH zinc finger"/>
    <property type="match status" value="1"/>
</dbReference>
<feature type="compositionally biased region" description="Basic and acidic residues" evidence="5">
    <location>
        <begin position="680"/>
        <end position="689"/>
    </location>
</feature>
<dbReference type="Proteomes" id="UP001642487">
    <property type="component" value="Chromosome 4"/>
</dbReference>
<keyword evidence="2 4" id="KW-0863">Zinc-finger</keyword>
<feature type="region of interest" description="Disordered" evidence="5">
    <location>
        <begin position="251"/>
        <end position="316"/>
    </location>
</feature>
<feature type="region of interest" description="Disordered" evidence="5">
    <location>
        <begin position="660"/>
        <end position="689"/>
    </location>
</feature>
<evidence type="ECO:0000256" key="3">
    <source>
        <dbReference type="ARBA" id="ARBA00022833"/>
    </source>
</evidence>
<evidence type="ECO:0000313" key="8">
    <source>
        <dbReference type="Proteomes" id="UP001642487"/>
    </source>
</evidence>
<evidence type="ECO:0000313" key="7">
    <source>
        <dbReference type="EMBL" id="CAK9321046.1"/>
    </source>
</evidence>
<feature type="compositionally biased region" description="Basic and acidic residues" evidence="5">
    <location>
        <begin position="181"/>
        <end position="195"/>
    </location>
</feature>
<feature type="compositionally biased region" description="Basic and acidic residues" evidence="5">
    <location>
        <begin position="278"/>
        <end position="291"/>
    </location>
</feature>
<feature type="compositionally biased region" description="Polar residues" evidence="5">
    <location>
        <begin position="251"/>
        <end position="277"/>
    </location>
</feature>
<sequence length="861" mass="95114">MQVPASPISSFTFTRFLALKLVRRSFSCRTQNPKPGDRRPEIGGRKPEAVAFDLSVTVVPIVMEDEGVFNVNDVDLWKSFEPLAIVNDHSSHAVPIEILESPFKTSIKSLKSSKPFSVKEIKNCYMQLIPYVCNDMDTKRHDKHLRSDTITTSENSEVNKLSSVGETENSGNLEFSSPGKAVEKKEEQSHGECTKVESRKCLKDKETEDQELTVGDKDVEALRKMLPKDFGCLNYNKVTLCNSEVMDAKATNGSSVTLEDSDIGSKNHSFGRSNTTNPERESKQTDMKLENEENQMASRSAASKKRSRSLSPVADVNGEEKHPAAAICDFFAKGWCIKGSSCSFLHLKKNAYGSDQHSEERAGAAYLKKQAQPNEGLQYSADVLKSPVFHHPSNSSLLKDSSLPLKFGLSSERTLPRDFSKSQGWDGLHEKNKILLHQREDSPLSALPDCQKLPSTSFGASFLLSRGVSASRQGLPPEFGLSSDGFTKLGVMEEPANVASPRLLDDHLSPVLRTSLNSNTTLPRGGILSSRFTTSNTSSPFTSSSNASLLGAHHVSMLASSLMRSSPFSAFGSDNSLTNASVNSSEYKMKYSLDDWEPSIPFRPSFFIPSITTASQYDPFLDSIEVPRIVGGSYNVSLDRQGHEEASPLSTLRRASGTFMVPGSSKTEFNDDTSSLSSHNKAEDKNEKIGHLQRRDPLWLEAEIRGSFGIDGRNGSRTREDDHMGITREKNVTKKKDGELKVPNISLHEKDSEADSDRQLGGMDGKHLMDGNVPKESKATRHFRSALIELVKEILKPKWREGHLKKDVHKTVVKKTLDKVLGALQSHQVPTTVESVKQYLSSSRPKIEKLVEGYVSKYGKS</sequence>
<dbReference type="PANTHER" id="PTHR36886:SF3">
    <property type="entry name" value="PROTEIN FRIGIDA-ESSENTIAL 1"/>
    <property type="match status" value="1"/>
</dbReference>
<feature type="zinc finger region" description="C3H1-type" evidence="4">
    <location>
        <begin position="323"/>
        <end position="349"/>
    </location>
</feature>
<name>A0ABP0YKZ6_9ROSI</name>
<evidence type="ECO:0000256" key="2">
    <source>
        <dbReference type="ARBA" id="ARBA00022771"/>
    </source>
</evidence>
<dbReference type="PANTHER" id="PTHR36886">
    <property type="entry name" value="PROTEIN FRIGIDA-ESSENTIAL 1"/>
    <property type="match status" value="1"/>
</dbReference>
<feature type="compositionally biased region" description="Polar residues" evidence="5">
    <location>
        <begin position="148"/>
        <end position="175"/>
    </location>
</feature>
<feature type="compositionally biased region" description="Polar residues" evidence="5">
    <location>
        <begin position="664"/>
        <end position="679"/>
    </location>
</feature>
<protein>
    <recommendedName>
        <fullName evidence="6">C3H1-type domain-containing protein</fullName>
    </recommendedName>
</protein>
<proteinExistence type="predicted"/>